<dbReference type="EMBL" id="NQNY01000002">
    <property type="protein sequence ID" value="PAK21641.1"/>
    <property type="molecule type" value="Genomic_DNA"/>
</dbReference>
<keyword evidence="1" id="KW-0472">Membrane</keyword>
<proteinExistence type="predicted"/>
<dbReference type="OrthoDB" id="401231at2"/>
<protein>
    <recommendedName>
        <fullName evidence="4">Large conductance mechanosensitive channel protein MscL</fullName>
    </recommendedName>
</protein>
<keyword evidence="1" id="KW-0812">Transmembrane</keyword>
<evidence type="ECO:0000313" key="3">
    <source>
        <dbReference type="Proteomes" id="UP000216943"/>
    </source>
</evidence>
<evidence type="ECO:0000256" key="1">
    <source>
        <dbReference type="SAM" id="Phobius"/>
    </source>
</evidence>
<dbReference type="InterPro" id="IPR037673">
    <property type="entry name" value="MSC/AndL"/>
</dbReference>
<dbReference type="SUPFAM" id="SSF81330">
    <property type="entry name" value="Gated mechanosensitive channel"/>
    <property type="match status" value="1"/>
</dbReference>
<gene>
    <name evidence="2" type="ORF">CJJ23_00670</name>
</gene>
<accession>A0A269TJQ3</accession>
<dbReference type="Proteomes" id="UP000216943">
    <property type="component" value="Unassembled WGS sequence"/>
</dbReference>
<feature type="transmembrane region" description="Helical" evidence="1">
    <location>
        <begin position="84"/>
        <end position="108"/>
    </location>
</feature>
<dbReference type="Pfam" id="PF01741">
    <property type="entry name" value="MscL"/>
    <property type="match status" value="1"/>
</dbReference>
<evidence type="ECO:0008006" key="4">
    <source>
        <dbReference type="Google" id="ProtNLM"/>
    </source>
</evidence>
<reference evidence="3" key="1">
    <citation type="submission" date="2017-08" db="EMBL/GenBank/DDBJ databases">
        <authorList>
            <person name="Alvarez-Ponce D."/>
            <person name="Weitzman C.L."/>
            <person name="Tillett R.L."/>
            <person name="Sandmeier F.C."/>
            <person name="Tracy C.R."/>
        </authorList>
    </citation>
    <scope>NUCLEOTIDE SEQUENCE [LARGE SCALE GENOMIC DNA]</scope>
    <source>
        <strain evidence="3">723</strain>
    </source>
</reference>
<name>A0A269TJQ3_9BACT</name>
<dbReference type="AlphaFoldDB" id="A0A269TJQ3"/>
<sequence>MKNKFKKASSQSLAVIKRGNMFMLAIGLLLGTVFGALVGALANGIIMGAINEAVAASGADLSSGLRFGSIVSDGGTGSIRVDQFIGALINFVVVAFFIFLMLVGYFLIVNWRESRKPQPEPAPVVPTTEELILEELKKLNLSHRSSN</sequence>
<dbReference type="InterPro" id="IPR036019">
    <property type="entry name" value="MscL_channel"/>
</dbReference>
<organism evidence="2 3">
    <name type="scientific">Mycoplasmopsis agassizii</name>
    <dbReference type="NCBI Taxonomy" id="33922"/>
    <lineage>
        <taxon>Bacteria</taxon>
        <taxon>Bacillati</taxon>
        <taxon>Mycoplasmatota</taxon>
        <taxon>Mycoplasmoidales</taxon>
        <taxon>Metamycoplasmataceae</taxon>
        <taxon>Mycoplasmopsis</taxon>
    </lineage>
</organism>
<comment type="caution">
    <text evidence="2">The sequence shown here is derived from an EMBL/GenBank/DDBJ whole genome shotgun (WGS) entry which is preliminary data.</text>
</comment>
<dbReference type="Gene3D" id="1.10.1200.120">
    <property type="entry name" value="Large-conductance mechanosensitive channel, MscL, domain 1"/>
    <property type="match status" value="1"/>
</dbReference>
<keyword evidence="1" id="KW-1133">Transmembrane helix</keyword>
<dbReference type="RefSeq" id="WP_095334495.1">
    <property type="nucleotide sequence ID" value="NZ_NQNY01000002.1"/>
</dbReference>
<evidence type="ECO:0000313" key="2">
    <source>
        <dbReference type="EMBL" id="PAK21641.1"/>
    </source>
</evidence>